<organism evidence="1 2">
    <name type="scientific">Octadecabacter dasysiphoniae</name>
    <dbReference type="NCBI Taxonomy" id="2909341"/>
    <lineage>
        <taxon>Bacteria</taxon>
        <taxon>Pseudomonadati</taxon>
        <taxon>Pseudomonadota</taxon>
        <taxon>Alphaproteobacteria</taxon>
        <taxon>Rhodobacterales</taxon>
        <taxon>Roseobacteraceae</taxon>
        <taxon>Octadecabacter</taxon>
    </lineage>
</organism>
<dbReference type="PANTHER" id="PTHR38460:SF1">
    <property type="entry name" value="TAUTOMERASE YOLI-RELATED"/>
    <property type="match status" value="1"/>
</dbReference>
<dbReference type="EMBL" id="JAKGAQ010000004">
    <property type="protein sequence ID" value="MCF2872628.1"/>
    <property type="molecule type" value="Genomic_DNA"/>
</dbReference>
<accession>A0ABS9D2U4</accession>
<sequence>MPFVRIAIPAGETVSFKQNVGQAIHDAMFKTINIPEDDKFQVLSEHGEGELMYDDNYLGVDRSEKCIFVQITMKHGRTPEQKRALYNAIAENLHSRVAWRKQDVMIILNENDLIDWSFGNGEAQIAGE</sequence>
<dbReference type="InterPro" id="IPR037479">
    <property type="entry name" value="Tauto_MSAD"/>
</dbReference>
<comment type="caution">
    <text evidence="1">The sequence shown here is derived from an EMBL/GenBank/DDBJ whole genome shotgun (WGS) entry which is preliminary data.</text>
</comment>
<dbReference type="Proteomes" id="UP001200557">
    <property type="component" value="Unassembled WGS sequence"/>
</dbReference>
<reference evidence="1 2" key="1">
    <citation type="submission" date="2022-01" db="EMBL/GenBank/DDBJ databases">
        <title>Octadecabacter sp. nov., isolated from a marine alga.</title>
        <authorList>
            <person name="Jin M.S."/>
            <person name="Kim H.M."/>
            <person name="Han D.M."/>
            <person name="Jung J.J."/>
            <person name="Jeon C.O."/>
        </authorList>
    </citation>
    <scope>NUCLEOTIDE SEQUENCE [LARGE SCALE GENOMIC DNA]</scope>
    <source>
        <strain evidence="1 2">G9-8</strain>
    </source>
</reference>
<name>A0ABS9D2U4_9RHOB</name>
<dbReference type="InterPro" id="IPR014347">
    <property type="entry name" value="Tautomerase/MIF_sf"/>
</dbReference>
<protein>
    <submittedName>
        <fullName evidence="1">Tautomerase family protein</fullName>
    </submittedName>
</protein>
<dbReference type="Pfam" id="PF14552">
    <property type="entry name" value="Tautomerase_2"/>
    <property type="match status" value="1"/>
</dbReference>
<dbReference type="Gene3D" id="3.30.429.10">
    <property type="entry name" value="Macrophage Migration Inhibitory Factor"/>
    <property type="match status" value="1"/>
</dbReference>
<evidence type="ECO:0000313" key="1">
    <source>
        <dbReference type="EMBL" id="MCF2872628.1"/>
    </source>
</evidence>
<gene>
    <name evidence="1" type="ORF">L0664_16270</name>
</gene>
<dbReference type="PANTHER" id="PTHR38460">
    <property type="entry name" value="TAUTOMERASE YOLI-RELATED"/>
    <property type="match status" value="1"/>
</dbReference>
<proteinExistence type="predicted"/>
<dbReference type="RefSeq" id="WP_235226948.1">
    <property type="nucleotide sequence ID" value="NZ_JAKGAQ010000004.1"/>
</dbReference>
<dbReference type="SUPFAM" id="SSF55331">
    <property type="entry name" value="Tautomerase/MIF"/>
    <property type="match status" value="1"/>
</dbReference>
<evidence type="ECO:0000313" key="2">
    <source>
        <dbReference type="Proteomes" id="UP001200557"/>
    </source>
</evidence>
<keyword evidence="2" id="KW-1185">Reference proteome</keyword>